<reference evidence="1" key="1">
    <citation type="journal article" date="2013" name="Environ. Microbiol.">
        <title>Microbiota from the distal guts of lean and obese adolescents exhibit partial functional redundancy besides clear differences in community structure.</title>
        <authorList>
            <person name="Ferrer M."/>
            <person name="Ruiz A."/>
            <person name="Lanza F."/>
            <person name="Haange S.B."/>
            <person name="Oberbach A."/>
            <person name="Till H."/>
            <person name="Bargiela R."/>
            <person name="Campoy C."/>
            <person name="Segura M.T."/>
            <person name="Richter M."/>
            <person name="von Bergen M."/>
            <person name="Seifert J."/>
            <person name="Suarez A."/>
        </authorList>
    </citation>
    <scope>NUCLEOTIDE SEQUENCE</scope>
</reference>
<dbReference type="AlphaFoldDB" id="K1SPC7"/>
<protein>
    <submittedName>
        <fullName evidence="1">Uncharacterized protein</fullName>
    </submittedName>
</protein>
<dbReference type="EMBL" id="AJWZ01007326">
    <property type="protein sequence ID" value="EKC57229.1"/>
    <property type="molecule type" value="Genomic_DNA"/>
</dbReference>
<gene>
    <name evidence="1" type="ORF">OBE_10643</name>
</gene>
<name>K1SPC7_9ZZZZ</name>
<evidence type="ECO:0000313" key="1">
    <source>
        <dbReference type="EMBL" id="EKC57229.1"/>
    </source>
</evidence>
<organism evidence="1">
    <name type="scientific">human gut metagenome</name>
    <dbReference type="NCBI Taxonomy" id="408170"/>
    <lineage>
        <taxon>unclassified sequences</taxon>
        <taxon>metagenomes</taxon>
        <taxon>organismal metagenomes</taxon>
    </lineage>
</organism>
<proteinExistence type="predicted"/>
<sequence>MPMAVTKIWAIHDSVSRVVDYCTNPSKTKLSDLEQVLLYAADKGKTLDEG</sequence>
<accession>K1SPC7</accession>
<comment type="caution">
    <text evidence="1">The sequence shown here is derived from an EMBL/GenBank/DDBJ whole genome shotgun (WGS) entry which is preliminary data.</text>
</comment>
<feature type="non-terminal residue" evidence="1">
    <location>
        <position position="50"/>
    </location>
</feature>